<organism evidence="2 3">
    <name type="scientific">Phyllachora maydis</name>
    <dbReference type="NCBI Taxonomy" id="1825666"/>
    <lineage>
        <taxon>Eukaryota</taxon>
        <taxon>Fungi</taxon>
        <taxon>Dikarya</taxon>
        <taxon>Ascomycota</taxon>
        <taxon>Pezizomycotina</taxon>
        <taxon>Sordariomycetes</taxon>
        <taxon>Sordariomycetidae</taxon>
        <taxon>Phyllachorales</taxon>
        <taxon>Phyllachoraceae</taxon>
        <taxon>Phyllachora</taxon>
    </lineage>
</organism>
<dbReference type="Proteomes" id="UP001217918">
    <property type="component" value="Unassembled WGS sequence"/>
</dbReference>
<dbReference type="InterPro" id="IPR036409">
    <property type="entry name" value="Aldolase_II/adducin_N_sf"/>
</dbReference>
<dbReference type="Gene3D" id="3.40.225.10">
    <property type="entry name" value="Class II aldolase/adducin N-terminal domain"/>
    <property type="match status" value="1"/>
</dbReference>
<dbReference type="SUPFAM" id="SSF53639">
    <property type="entry name" value="AraD/HMP-PK domain-like"/>
    <property type="match status" value="1"/>
</dbReference>
<comment type="caution">
    <text evidence="2">The sequence shown here is derived from an EMBL/GenBank/DDBJ whole genome shotgun (WGS) entry which is preliminary data.</text>
</comment>
<protein>
    <recommendedName>
        <fullName evidence="1">Class II aldolase/adducin N-terminal domain-containing protein</fullName>
    </recommendedName>
</protein>
<evidence type="ECO:0000313" key="2">
    <source>
        <dbReference type="EMBL" id="KAK2070732.1"/>
    </source>
</evidence>
<proteinExistence type="predicted"/>
<dbReference type="InterPro" id="IPR001303">
    <property type="entry name" value="Aldolase_II/adducin_N"/>
</dbReference>
<reference evidence="2" key="1">
    <citation type="journal article" date="2023" name="Mol. Plant Microbe Interact.">
        <title>Elucidating the Obligate Nature and Biological Capacity of an Invasive Fungal Corn Pathogen.</title>
        <authorList>
            <person name="MacCready J.S."/>
            <person name="Roggenkamp E.M."/>
            <person name="Gdanetz K."/>
            <person name="Chilvers M.I."/>
        </authorList>
    </citation>
    <scope>NUCLEOTIDE SEQUENCE</scope>
    <source>
        <strain evidence="2">PM02</strain>
    </source>
</reference>
<accession>A0AAD9I5M6</accession>
<dbReference type="EMBL" id="JAQQPM010000004">
    <property type="protein sequence ID" value="KAK2070732.1"/>
    <property type="molecule type" value="Genomic_DNA"/>
</dbReference>
<dbReference type="AlphaFoldDB" id="A0AAD9I5M6"/>
<gene>
    <name evidence="2" type="ORF">P8C59_005206</name>
</gene>
<name>A0AAD9I5M6_9PEZI</name>
<sequence>MASAAVNGAPPTDAVVAKNAGMVEKEKTPLEAVSLGGPGGTCNQAPRHSRHPVHRASSARATLISVREPEFPGCMGINPLRAERVDGTSARSRRATSCCRTRRRGGATANAAGYYIHSAIHQARPADVHAVCHAHSHAGRAWSVFARPREMVTQDVCNLHEARAVFEATVDEAGFLFGLMDRSCTAVARSSSRSRPPWPAWRRV</sequence>
<feature type="domain" description="Class II aldolase/adducin N-terminal" evidence="1">
    <location>
        <begin position="105"/>
        <end position="161"/>
    </location>
</feature>
<dbReference type="Pfam" id="PF00596">
    <property type="entry name" value="Aldolase_II"/>
    <property type="match status" value="1"/>
</dbReference>
<keyword evidence="3" id="KW-1185">Reference proteome</keyword>
<evidence type="ECO:0000313" key="3">
    <source>
        <dbReference type="Proteomes" id="UP001217918"/>
    </source>
</evidence>
<evidence type="ECO:0000259" key="1">
    <source>
        <dbReference type="Pfam" id="PF00596"/>
    </source>
</evidence>